<dbReference type="Gene3D" id="3.20.20.140">
    <property type="entry name" value="Metal-dependent hydrolases"/>
    <property type="match status" value="1"/>
</dbReference>
<feature type="domain" description="Amidohydrolase-related" evidence="1">
    <location>
        <begin position="4"/>
        <end position="270"/>
    </location>
</feature>
<dbReference type="InterPro" id="IPR032466">
    <property type="entry name" value="Metal_Hydrolase"/>
</dbReference>
<keyword evidence="3" id="KW-1185">Reference proteome</keyword>
<dbReference type="EMBL" id="JBHSRF010000017">
    <property type="protein sequence ID" value="MFC6082427.1"/>
    <property type="molecule type" value="Genomic_DNA"/>
</dbReference>
<protein>
    <submittedName>
        <fullName evidence="2">Amidohydrolase family protein</fullName>
    </submittedName>
</protein>
<name>A0ABW1NI29_9ACTN</name>
<dbReference type="RefSeq" id="WP_380752677.1">
    <property type="nucleotide sequence ID" value="NZ_JBHSRF010000017.1"/>
</dbReference>
<dbReference type="Proteomes" id="UP001596137">
    <property type="component" value="Unassembled WGS sequence"/>
</dbReference>
<dbReference type="InterPro" id="IPR006680">
    <property type="entry name" value="Amidohydro-rel"/>
</dbReference>
<dbReference type="SUPFAM" id="SSF51556">
    <property type="entry name" value="Metallo-dependent hydrolases"/>
    <property type="match status" value="1"/>
</dbReference>
<proteinExistence type="predicted"/>
<reference evidence="3" key="1">
    <citation type="journal article" date="2019" name="Int. J. Syst. Evol. Microbiol.">
        <title>The Global Catalogue of Microorganisms (GCM) 10K type strain sequencing project: providing services to taxonomists for standard genome sequencing and annotation.</title>
        <authorList>
            <consortium name="The Broad Institute Genomics Platform"/>
            <consortium name="The Broad Institute Genome Sequencing Center for Infectious Disease"/>
            <person name="Wu L."/>
            <person name="Ma J."/>
        </authorList>
    </citation>
    <scope>NUCLEOTIDE SEQUENCE [LARGE SCALE GENOMIC DNA]</scope>
    <source>
        <strain evidence="3">JCM 30346</strain>
    </source>
</reference>
<evidence type="ECO:0000313" key="3">
    <source>
        <dbReference type="Proteomes" id="UP001596137"/>
    </source>
</evidence>
<sequence length="271" mass="29877">MVFDAHRHIGVLPAYPFYGGPPVNPDVTARGTVDQLMEDLYDEGTERALVLPNYGVPDPEVAFGFNELCVEAASRDDRIRCGLWVSPRPEDAGRTEQALKLAGERGVRALKLSFLLGGRPTDPACRPMLDRVFAAAREHDLIVHVHTSPGAASDIDEVGNLVEWYGDQVAVHLVHFGGGMSGHIKLAGSRFFDWIAAGKRVYTDLSWAIGFTPRWLCEEIGRRGFGHDRVLFASDEPWGDFVGERARLGAAVGDGELARLIFRDTFEKLYA</sequence>
<gene>
    <name evidence="2" type="ORF">ACFP1K_14775</name>
</gene>
<evidence type="ECO:0000313" key="2">
    <source>
        <dbReference type="EMBL" id="MFC6082427.1"/>
    </source>
</evidence>
<comment type="caution">
    <text evidence="2">The sequence shown here is derived from an EMBL/GenBank/DDBJ whole genome shotgun (WGS) entry which is preliminary data.</text>
</comment>
<organism evidence="2 3">
    <name type="scientific">Sphaerisporangium aureirubrum</name>
    <dbReference type="NCBI Taxonomy" id="1544736"/>
    <lineage>
        <taxon>Bacteria</taxon>
        <taxon>Bacillati</taxon>
        <taxon>Actinomycetota</taxon>
        <taxon>Actinomycetes</taxon>
        <taxon>Streptosporangiales</taxon>
        <taxon>Streptosporangiaceae</taxon>
        <taxon>Sphaerisporangium</taxon>
    </lineage>
</organism>
<accession>A0ABW1NI29</accession>
<dbReference type="Pfam" id="PF04909">
    <property type="entry name" value="Amidohydro_2"/>
    <property type="match status" value="1"/>
</dbReference>
<evidence type="ECO:0000259" key="1">
    <source>
        <dbReference type="Pfam" id="PF04909"/>
    </source>
</evidence>
<dbReference type="CDD" id="cd01292">
    <property type="entry name" value="metallo-dependent_hydrolases"/>
    <property type="match status" value="1"/>
</dbReference>